<dbReference type="Pfam" id="PF00153">
    <property type="entry name" value="Mito_carr"/>
    <property type="match status" value="4"/>
</dbReference>
<reference evidence="12" key="1">
    <citation type="submission" date="2023-04" db="EMBL/GenBank/DDBJ databases">
        <title>Aspergillus oryzae NBRC 4228.</title>
        <authorList>
            <person name="Ichikawa N."/>
            <person name="Sato H."/>
            <person name="Tonouchi N."/>
        </authorList>
    </citation>
    <scope>NUCLEOTIDE SEQUENCE</scope>
    <source>
        <strain evidence="12">NBRC 4228</strain>
    </source>
</reference>
<feature type="region of interest" description="Disordered" evidence="11">
    <location>
        <begin position="241"/>
        <end position="303"/>
    </location>
</feature>
<feature type="compositionally biased region" description="Polar residues" evidence="11">
    <location>
        <begin position="270"/>
        <end position="279"/>
    </location>
</feature>
<dbReference type="AlphaFoldDB" id="A0AAN4YDI6"/>
<evidence type="ECO:0000256" key="11">
    <source>
        <dbReference type="SAM" id="MobiDB-lite"/>
    </source>
</evidence>
<evidence type="ECO:0000313" key="13">
    <source>
        <dbReference type="Proteomes" id="UP001165205"/>
    </source>
</evidence>
<keyword evidence="5" id="KW-0677">Repeat</keyword>
<feature type="compositionally biased region" description="Polar residues" evidence="11">
    <location>
        <begin position="286"/>
        <end position="296"/>
    </location>
</feature>
<dbReference type="EMBL" id="BSYA01000010">
    <property type="protein sequence ID" value="GMG24295.1"/>
    <property type="molecule type" value="Genomic_DNA"/>
</dbReference>
<comment type="subcellular location">
    <subcellularLocation>
        <location evidence="1">Membrane</location>
        <topology evidence="1">Multi-pass membrane protein</topology>
    </subcellularLocation>
</comment>
<feature type="compositionally biased region" description="Polar residues" evidence="11">
    <location>
        <begin position="241"/>
        <end position="256"/>
    </location>
</feature>
<evidence type="ECO:0000256" key="9">
    <source>
        <dbReference type="PROSITE-ProRule" id="PRU00282"/>
    </source>
</evidence>
<dbReference type="PROSITE" id="PS50920">
    <property type="entry name" value="SOLCAR"/>
    <property type="match status" value="2"/>
</dbReference>
<sequence>MSLTSRVLGLFSTTETTVPDSPPVASYSKPTNTGDHAFHATGQIRAGSGHVQTTPLEDEEEPRPPYLRAMLAGGTGGTCGDMLMHSLDTVKTRQQGDPHFPPKYTSMTSSYATIYRQEGLLRGLYGGAVPAFCGSFPGTLIFFGVYEFTKRRMIDSGINANVAYLSGGFSALFHGYRATIYRDLPFSALQFAFYEQEQRLAKNWVGSRDIGLGLEILTAATAGGMAGVITCPMDVVKTRIQTQQNPDVQSSASSSKPAAEHASIKESPRQHTSSQTPSSLRKHSRPISTGGASTSVAPPGAPRLDTSSFLTGLKMIYQTEGLAGWFRGVVPRGVWTSIQSGTMLVMYQYLLKKLEVYDNLGEMNPL</sequence>
<dbReference type="PANTHER" id="PTHR45667">
    <property type="entry name" value="S-ADENOSYLMETHIONINE MITOCHONDRIAL CARRIER PROTEIN"/>
    <property type="match status" value="1"/>
</dbReference>
<keyword evidence="7" id="KW-1133">Transmembrane helix</keyword>
<dbReference type="InterPro" id="IPR018108">
    <property type="entry name" value="MCP_transmembrane"/>
</dbReference>
<feature type="repeat" description="Solcar" evidence="9">
    <location>
        <begin position="214"/>
        <end position="353"/>
    </location>
</feature>
<keyword evidence="8 9" id="KW-0472">Membrane</keyword>
<evidence type="ECO:0000256" key="6">
    <source>
        <dbReference type="ARBA" id="ARBA00022792"/>
    </source>
</evidence>
<feature type="compositionally biased region" description="Basic and acidic residues" evidence="11">
    <location>
        <begin position="258"/>
        <end position="269"/>
    </location>
</feature>
<dbReference type="Proteomes" id="UP001165205">
    <property type="component" value="Unassembled WGS sequence"/>
</dbReference>
<evidence type="ECO:0000256" key="7">
    <source>
        <dbReference type="ARBA" id="ARBA00022989"/>
    </source>
</evidence>
<feature type="region of interest" description="Disordered" evidence="11">
    <location>
        <begin position="42"/>
        <end position="62"/>
    </location>
</feature>
<evidence type="ECO:0000256" key="3">
    <source>
        <dbReference type="ARBA" id="ARBA00022448"/>
    </source>
</evidence>
<accession>A0AAN4YDI6</accession>
<proteinExistence type="inferred from homology"/>
<evidence type="ECO:0000256" key="5">
    <source>
        <dbReference type="ARBA" id="ARBA00022737"/>
    </source>
</evidence>
<gene>
    <name evidence="12" type="ORF">Aory04_000156900</name>
</gene>
<comment type="caution">
    <text evidence="12">The sequence shown here is derived from an EMBL/GenBank/DDBJ whole genome shotgun (WGS) entry which is preliminary data.</text>
</comment>
<protein>
    <submittedName>
        <fullName evidence="12">Unnamed protein product</fullName>
    </submittedName>
</protein>
<evidence type="ECO:0000256" key="8">
    <source>
        <dbReference type="ARBA" id="ARBA00023136"/>
    </source>
</evidence>
<dbReference type="InterPro" id="IPR023395">
    <property type="entry name" value="MCP_dom_sf"/>
</dbReference>
<evidence type="ECO:0000256" key="2">
    <source>
        <dbReference type="ARBA" id="ARBA00006375"/>
    </source>
</evidence>
<evidence type="ECO:0000256" key="10">
    <source>
        <dbReference type="RuleBase" id="RU000488"/>
    </source>
</evidence>
<organism evidence="12 13">
    <name type="scientific">Aspergillus oryzae</name>
    <name type="common">Yellow koji mold</name>
    <dbReference type="NCBI Taxonomy" id="5062"/>
    <lineage>
        <taxon>Eukaryota</taxon>
        <taxon>Fungi</taxon>
        <taxon>Dikarya</taxon>
        <taxon>Ascomycota</taxon>
        <taxon>Pezizomycotina</taxon>
        <taxon>Eurotiomycetes</taxon>
        <taxon>Eurotiomycetidae</taxon>
        <taxon>Eurotiales</taxon>
        <taxon>Aspergillaceae</taxon>
        <taxon>Aspergillus</taxon>
        <taxon>Aspergillus subgen. Circumdati</taxon>
    </lineage>
</organism>
<evidence type="ECO:0000256" key="1">
    <source>
        <dbReference type="ARBA" id="ARBA00004141"/>
    </source>
</evidence>
<keyword evidence="3 10" id="KW-0813">Transport</keyword>
<keyword evidence="4 9" id="KW-0812">Transmembrane</keyword>
<keyword evidence="6" id="KW-0496">Mitochondrion</keyword>
<evidence type="ECO:0000256" key="4">
    <source>
        <dbReference type="ARBA" id="ARBA00022692"/>
    </source>
</evidence>
<evidence type="ECO:0000313" key="12">
    <source>
        <dbReference type="EMBL" id="GMG24295.1"/>
    </source>
</evidence>
<dbReference type="Gene3D" id="1.50.40.10">
    <property type="entry name" value="Mitochondrial carrier domain"/>
    <property type="match status" value="2"/>
</dbReference>
<dbReference type="GO" id="GO:0016020">
    <property type="term" value="C:membrane"/>
    <property type="evidence" value="ECO:0007669"/>
    <property type="project" value="UniProtKB-SubCell"/>
</dbReference>
<keyword evidence="6" id="KW-0999">Mitochondrion inner membrane</keyword>
<dbReference type="SUPFAM" id="SSF103506">
    <property type="entry name" value="Mitochondrial carrier"/>
    <property type="match status" value="1"/>
</dbReference>
<name>A0AAN4YDI6_ASPOZ</name>
<comment type="similarity">
    <text evidence="2 10">Belongs to the mitochondrial carrier (TC 2.A.29) family.</text>
</comment>
<feature type="repeat" description="Solcar" evidence="9">
    <location>
        <begin position="64"/>
        <end position="152"/>
    </location>
</feature>